<evidence type="ECO:0000256" key="1">
    <source>
        <dbReference type="ARBA" id="ARBA00007576"/>
    </source>
</evidence>
<reference evidence="4" key="1">
    <citation type="journal article" date="2019" name="Int. J. Syst. Evol. Microbiol.">
        <title>The Global Catalogue of Microorganisms (GCM) 10K type strain sequencing project: providing services to taxonomists for standard genome sequencing and annotation.</title>
        <authorList>
            <consortium name="The Broad Institute Genomics Platform"/>
            <consortium name="The Broad Institute Genome Sequencing Center for Infectious Disease"/>
            <person name="Wu L."/>
            <person name="Ma J."/>
        </authorList>
    </citation>
    <scope>NUCLEOTIDE SEQUENCE [LARGE SCALE GENOMIC DNA]</scope>
    <source>
        <strain evidence="4">KCTC 42447</strain>
    </source>
</reference>
<protein>
    <submittedName>
        <fullName evidence="3">YegP family protein</fullName>
    </submittedName>
</protein>
<dbReference type="RefSeq" id="WP_386362578.1">
    <property type="nucleotide sequence ID" value="NZ_JBHRXZ010000016.1"/>
</dbReference>
<dbReference type="PANTHER" id="PTHR40606">
    <property type="match status" value="1"/>
</dbReference>
<sequence>MSAVFELKSNSDQQFFFHLLDSKGEVLLLSAEYPSKQEAEKAIQDVRVGSLMSNQIAAGKVAAGDSFFVIKDGVGDVVAKSLLFSSRMVFDNALHAVKDHACVAEISDLT</sequence>
<accession>A0ABV7T2J5</accession>
<dbReference type="EMBL" id="JBHRXZ010000016">
    <property type="protein sequence ID" value="MFC3607439.1"/>
    <property type="molecule type" value="Genomic_DNA"/>
</dbReference>
<dbReference type="SUPFAM" id="SSF160113">
    <property type="entry name" value="YegP-like"/>
    <property type="match status" value="1"/>
</dbReference>
<dbReference type="InterPro" id="IPR051141">
    <property type="entry name" value="UPF0339_domain"/>
</dbReference>
<dbReference type="InterPro" id="IPR036913">
    <property type="entry name" value="YegP-like_sf"/>
</dbReference>
<evidence type="ECO:0000259" key="2">
    <source>
        <dbReference type="Pfam" id="PF07411"/>
    </source>
</evidence>
<keyword evidence="4" id="KW-1185">Reference proteome</keyword>
<evidence type="ECO:0000313" key="3">
    <source>
        <dbReference type="EMBL" id="MFC3607439.1"/>
    </source>
</evidence>
<organism evidence="3 4">
    <name type="scientific">Stutzerimonas tarimensis</name>
    <dbReference type="NCBI Taxonomy" id="1507735"/>
    <lineage>
        <taxon>Bacteria</taxon>
        <taxon>Pseudomonadati</taxon>
        <taxon>Pseudomonadota</taxon>
        <taxon>Gammaproteobacteria</taxon>
        <taxon>Pseudomonadales</taxon>
        <taxon>Pseudomonadaceae</taxon>
        <taxon>Stutzerimonas</taxon>
    </lineage>
</organism>
<dbReference type="InterPro" id="IPR010879">
    <property type="entry name" value="DUF1508"/>
</dbReference>
<evidence type="ECO:0000313" key="4">
    <source>
        <dbReference type="Proteomes" id="UP001595630"/>
    </source>
</evidence>
<comment type="caution">
    <text evidence="3">The sequence shown here is derived from an EMBL/GenBank/DDBJ whole genome shotgun (WGS) entry which is preliminary data.</text>
</comment>
<proteinExistence type="inferred from homology"/>
<gene>
    <name evidence="3" type="ORF">ACFOMF_06580</name>
</gene>
<feature type="domain" description="DUF1508" evidence="2">
    <location>
        <begin position="11"/>
        <end position="47"/>
    </location>
</feature>
<dbReference type="Proteomes" id="UP001595630">
    <property type="component" value="Unassembled WGS sequence"/>
</dbReference>
<dbReference type="PANTHER" id="PTHR40606:SF1">
    <property type="entry name" value="UPF0339 PROTEIN YEGP"/>
    <property type="match status" value="1"/>
</dbReference>
<dbReference type="Pfam" id="PF07411">
    <property type="entry name" value="DUF1508"/>
    <property type="match status" value="1"/>
</dbReference>
<name>A0ABV7T2J5_9GAMM</name>
<dbReference type="Gene3D" id="2.30.29.80">
    <property type="match status" value="1"/>
</dbReference>
<comment type="similarity">
    <text evidence="1">Belongs to the UPF0339 family. Duplicated subfamily.</text>
</comment>